<protein>
    <submittedName>
        <fullName evidence="3">Pilus assembly protein</fullName>
    </submittedName>
</protein>
<dbReference type="InterPro" id="IPR012495">
    <property type="entry name" value="TadE-like_dom"/>
</dbReference>
<sequence>MSARHRRCRGSAVIELVLAVPILLMFVDLGVAGGRHAQAQALADAAAHGAARAASEERTVAGATASADAAAAASLDQAGPSCATYTVSVDTSAFHAGGTVSVDVQCQTSLSDLTNLPLPGSMRLVGHSVSPIDVFRSSA</sequence>
<reference evidence="3 4" key="1">
    <citation type="submission" date="2020-10" db="EMBL/GenBank/DDBJ databases">
        <title>Ca. Dormibacterota MAGs.</title>
        <authorList>
            <person name="Montgomery K."/>
        </authorList>
    </citation>
    <scope>NUCLEOTIDE SEQUENCE [LARGE SCALE GENOMIC DNA]</scope>
    <source>
        <strain evidence="3">SC8812_S17_18</strain>
    </source>
</reference>
<evidence type="ECO:0000313" key="4">
    <source>
        <dbReference type="Proteomes" id="UP000606991"/>
    </source>
</evidence>
<keyword evidence="1" id="KW-1133">Transmembrane helix</keyword>
<evidence type="ECO:0000313" key="3">
    <source>
        <dbReference type="EMBL" id="MBJ7596341.1"/>
    </source>
</evidence>
<feature type="transmembrane region" description="Helical" evidence="1">
    <location>
        <begin position="12"/>
        <end position="32"/>
    </location>
</feature>
<dbReference type="RefSeq" id="WP_337314298.1">
    <property type="nucleotide sequence ID" value="NZ_JAEKNS010000157.1"/>
</dbReference>
<evidence type="ECO:0000259" key="2">
    <source>
        <dbReference type="Pfam" id="PF07811"/>
    </source>
</evidence>
<keyword evidence="1" id="KW-0472">Membrane</keyword>
<dbReference type="EMBL" id="JAEKNS010000157">
    <property type="protein sequence ID" value="MBJ7596341.1"/>
    <property type="molecule type" value="Genomic_DNA"/>
</dbReference>
<organism evidence="3 4">
    <name type="scientific">Candidatus Aeolococcus gillhamiae</name>
    <dbReference type="NCBI Taxonomy" id="3127015"/>
    <lineage>
        <taxon>Bacteria</taxon>
        <taxon>Bacillati</taxon>
        <taxon>Candidatus Dormiibacterota</taxon>
        <taxon>Candidatus Dormibacteria</taxon>
        <taxon>Candidatus Aeolococcales</taxon>
        <taxon>Candidatus Aeolococcaceae</taxon>
        <taxon>Candidatus Aeolococcus</taxon>
    </lineage>
</organism>
<keyword evidence="1" id="KW-0812">Transmembrane</keyword>
<proteinExistence type="predicted"/>
<dbReference type="AlphaFoldDB" id="A0A934K4S1"/>
<dbReference type="Proteomes" id="UP000606991">
    <property type="component" value="Unassembled WGS sequence"/>
</dbReference>
<evidence type="ECO:0000256" key="1">
    <source>
        <dbReference type="SAM" id="Phobius"/>
    </source>
</evidence>
<feature type="domain" description="TadE-like" evidence="2">
    <location>
        <begin position="10"/>
        <end position="52"/>
    </location>
</feature>
<comment type="caution">
    <text evidence="3">The sequence shown here is derived from an EMBL/GenBank/DDBJ whole genome shotgun (WGS) entry which is preliminary data.</text>
</comment>
<dbReference type="Pfam" id="PF07811">
    <property type="entry name" value="TadE"/>
    <property type="match status" value="1"/>
</dbReference>
<name>A0A934K4S1_9BACT</name>
<accession>A0A934K4S1</accession>
<gene>
    <name evidence="3" type="ORF">JF886_16045</name>
</gene>